<dbReference type="EMBL" id="LRBV02000003">
    <property type="status" value="NOT_ANNOTATED_CDS"/>
    <property type="molecule type" value="Genomic_DNA"/>
</dbReference>
<dbReference type="InterPro" id="IPR036047">
    <property type="entry name" value="F-box-like_dom_sf"/>
</dbReference>
<evidence type="ECO:0000313" key="1">
    <source>
        <dbReference type="EnsemblPlants" id="QL03p032245:mrna"/>
    </source>
</evidence>
<dbReference type="PANTHER" id="PTHR31293">
    <property type="entry name" value="RNI-LIKE SUPERFAMILY PROTEIN"/>
    <property type="match status" value="1"/>
</dbReference>
<sequence>MDHKNNVAVDKVSELLDYLQQHILSYLSINEVFQPSILYKRWKHVWTVVPVLKVHTTLFGSSEMKKNLDIQRKLWDFCIFVEKTLGRHCKQRLTIKEFSLIHCLDNRKSFSLVDRWINYVVKSDVKKLSLIFVLGYCIFDEDYYYESLIEVFIDTPNLCKFTYCGRSVIPFSSNTLALSAVSYQMQDIAPWNVEEIEFLAKLSNSKLLTLTMNLAKLALDFSSSRYSTNSIFGLQGPGKDTISFKFSYERPILALLQTPSSSVLKALPKHYATSTWCLCGSNASDAVSIRVISPDVLITYGI</sequence>
<name>A0A7N2L8G7_QUELO</name>
<dbReference type="PANTHER" id="PTHR31293:SF12">
    <property type="entry name" value="RNI-LIKE SUPERFAMILY PROTEIN"/>
    <property type="match status" value="1"/>
</dbReference>
<dbReference type="EnsemblPlants" id="QL03p032245:mrna">
    <property type="protein sequence ID" value="QL03p032245:mrna"/>
    <property type="gene ID" value="QL03p032245"/>
</dbReference>
<dbReference type="AlphaFoldDB" id="A0A7N2L8G7"/>
<reference evidence="1" key="2">
    <citation type="submission" date="2021-01" db="UniProtKB">
        <authorList>
            <consortium name="EnsemblPlants"/>
        </authorList>
    </citation>
    <scope>IDENTIFICATION</scope>
</reference>
<proteinExistence type="predicted"/>
<dbReference type="SUPFAM" id="SSF81383">
    <property type="entry name" value="F-box domain"/>
    <property type="match status" value="1"/>
</dbReference>
<evidence type="ECO:0000313" key="2">
    <source>
        <dbReference type="Proteomes" id="UP000594261"/>
    </source>
</evidence>
<accession>A0A7N2L8G7</accession>
<dbReference type="OMA" id="MVIMETS"/>
<reference evidence="1 2" key="1">
    <citation type="journal article" date="2016" name="G3 (Bethesda)">
        <title>First Draft Assembly and Annotation of the Genome of a California Endemic Oak Quercus lobata Nee (Fagaceae).</title>
        <authorList>
            <person name="Sork V.L."/>
            <person name="Fitz-Gibbon S.T."/>
            <person name="Puiu D."/>
            <person name="Crepeau M."/>
            <person name="Gugger P.F."/>
            <person name="Sherman R."/>
            <person name="Stevens K."/>
            <person name="Langley C.H."/>
            <person name="Pellegrini M."/>
            <person name="Salzberg S.L."/>
        </authorList>
    </citation>
    <scope>NUCLEOTIDE SEQUENCE [LARGE SCALE GENOMIC DNA]</scope>
    <source>
        <strain evidence="1 2">cv. SW786</strain>
    </source>
</reference>
<dbReference type="InterPro" id="IPR055294">
    <property type="entry name" value="FBL60-like"/>
</dbReference>
<dbReference type="InParanoid" id="A0A7N2L8G7"/>
<keyword evidence="2" id="KW-1185">Reference proteome</keyword>
<organism evidence="1 2">
    <name type="scientific">Quercus lobata</name>
    <name type="common">Valley oak</name>
    <dbReference type="NCBI Taxonomy" id="97700"/>
    <lineage>
        <taxon>Eukaryota</taxon>
        <taxon>Viridiplantae</taxon>
        <taxon>Streptophyta</taxon>
        <taxon>Embryophyta</taxon>
        <taxon>Tracheophyta</taxon>
        <taxon>Spermatophyta</taxon>
        <taxon>Magnoliopsida</taxon>
        <taxon>eudicotyledons</taxon>
        <taxon>Gunneridae</taxon>
        <taxon>Pentapetalae</taxon>
        <taxon>rosids</taxon>
        <taxon>fabids</taxon>
        <taxon>Fagales</taxon>
        <taxon>Fagaceae</taxon>
        <taxon>Quercus</taxon>
    </lineage>
</organism>
<protein>
    <submittedName>
        <fullName evidence="1">Uncharacterized protein</fullName>
    </submittedName>
</protein>
<dbReference type="Gramene" id="QL03p032245:mrna">
    <property type="protein sequence ID" value="QL03p032245:mrna"/>
    <property type="gene ID" value="QL03p032245"/>
</dbReference>
<dbReference type="Proteomes" id="UP000594261">
    <property type="component" value="Chromosome 3"/>
</dbReference>